<accession>A0ABU1LJ55</accession>
<dbReference type="RefSeq" id="WP_115982315.1">
    <property type="nucleotide sequence ID" value="NZ_JAVDQS010000014.1"/>
</dbReference>
<gene>
    <name evidence="1" type="ORF">J2781_003556</name>
</gene>
<reference evidence="1 2" key="1">
    <citation type="submission" date="2023-07" db="EMBL/GenBank/DDBJ databases">
        <title>Sorghum-associated microbial communities from plants grown in Nebraska, USA.</title>
        <authorList>
            <person name="Schachtman D."/>
        </authorList>
    </citation>
    <scope>NUCLEOTIDE SEQUENCE [LARGE SCALE GENOMIC DNA]</scope>
    <source>
        <strain evidence="1 2">DS1709</strain>
    </source>
</reference>
<keyword evidence="2" id="KW-1185">Reference proteome</keyword>
<proteinExistence type="predicted"/>
<evidence type="ECO:0000313" key="2">
    <source>
        <dbReference type="Proteomes" id="UP001184853"/>
    </source>
</evidence>
<evidence type="ECO:0000313" key="1">
    <source>
        <dbReference type="EMBL" id="MDR6406595.1"/>
    </source>
</evidence>
<comment type="caution">
    <text evidence="1">The sequence shown here is derived from an EMBL/GenBank/DDBJ whole genome shotgun (WGS) entry which is preliminary data.</text>
</comment>
<sequence length="70" mass="8233">MTKERFDKAQNEFKANPLKEQMAEIQQVPSELLNTMKMPGSNSTIGEYLKKQENFVKEIYNRIDNPIEKQ</sequence>
<name>A0ABU1LJ55_9FLAO</name>
<dbReference type="Proteomes" id="UP001184853">
    <property type="component" value="Unassembled WGS sequence"/>
</dbReference>
<protein>
    <submittedName>
        <fullName evidence="1">Uncharacterized protein</fullName>
    </submittedName>
</protein>
<organism evidence="1 2">
    <name type="scientific">Chryseobacterium geocarposphaerae</name>
    <dbReference type="NCBI Taxonomy" id="1416776"/>
    <lineage>
        <taxon>Bacteria</taxon>
        <taxon>Pseudomonadati</taxon>
        <taxon>Bacteroidota</taxon>
        <taxon>Flavobacteriia</taxon>
        <taxon>Flavobacteriales</taxon>
        <taxon>Weeksellaceae</taxon>
        <taxon>Chryseobacterium group</taxon>
        <taxon>Chryseobacterium</taxon>
    </lineage>
</organism>
<dbReference type="EMBL" id="JAVDQS010000014">
    <property type="protein sequence ID" value="MDR6406595.1"/>
    <property type="molecule type" value="Genomic_DNA"/>
</dbReference>